<gene>
    <name evidence="1" type="ORF">K2173_027564</name>
</gene>
<sequence length="152" mass="17175">MSSNVLTARVEYSGELIYKRQNCHKWVADGKRKIQIGFLNLFIGQIDVMSRVCVLVWHLWNAQNSLIWHNKRSGPKAIVASSTRYLEEWQHAQSKTRNSGPTISADRPIVCWSGPNARAVKCNFDAVIQYDQGTMSYGSVIGGERGQFVKCL</sequence>
<protein>
    <submittedName>
        <fullName evidence="1">Uncharacterized protein</fullName>
    </submittedName>
</protein>
<name>A0AAV8TZC0_9ROSI</name>
<dbReference type="Proteomes" id="UP001159364">
    <property type="component" value="Linkage Group LG02"/>
</dbReference>
<dbReference type="AlphaFoldDB" id="A0AAV8TZC0"/>
<evidence type="ECO:0000313" key="2">
    <source>
        <dbReference type="Proteomes" id="UP001159364"/>
    </source>
</evidence>
<keyword evidence="2" id="KW-1185">Reference proteome</keyword>
<reference evidence="1 2" key="1">
    <citation type="submission" date="2021-09" db="EMBL/GenBank/DDBJ databases">
        <title>Genomic insights and catalytic innovation underlie evolution of tropane alkaloids biosynthesis.</title>
        <authorList>
            <person name="Wang Y.-J."/>
            <person name="Tian T."/>
            <person name="Huang J.-P."/>
            <person name="Huang S.-X."/>
        </authorList>
    </citation>
    <scope>NUCLEOTIDE SEQUENCE [LARGE SCALE GENOMIC DNA]</scope>
    <source>
        <strain evidence="1">KIB-2018</strain>
        <tissue evidence="1">Leaf</tissue>
    </source>
</reference>
<accession>A0AAV8TZC0</accession>
<evidence type="ECO:0000313" key="1">
    <source>
        <dbReference type="EMBL" id="KAJ8772387.1"/>
    </source>
</evidence>
<proteinExistence type="predicted"/>
<organism evidence="1 2">
    <name type="scientific">Erythroxylum novogranatense</name>
    <dbReference type="NCBI Taxonomy" id="1862640"/>
    <lineage>
        <taxon>Eukaryota</taxon>
        <taxon>Viridiplantae</taxon>
        <taxon>Streptophyta</taxon>
        <taxon>Embryophyta</taxon>
        <taxon>Tracheophyta</taxon>
        <taxon>Spermatophyta</taxon>
        <taxon>Magnoliopsida</taxon>
        <taxon>eudicotyledons</taxon>
        <taxon>Gunneridae</taxon>
        <taxon>Pentapetalae</taxon>
        <taxon>rosids</taxon>
        <taxon>fabids</taxon>
        <taxon>Malpighiales</taxon>
        <taxon>Erythroxylaceae</taxon>
        <taxon>Erythroxylum</taxon>
    </lineage>
</organism>
<comment type="caution">
    <text evidence="1">The sequence shown here is derived from an EMBL/GenBank/DDBJ whole genome shotgun (WGS) entry which is preliminary data.</text>
</comment>
<dbReference type="EMBL" id="JAIWQS010000002">
    <property type="protein sequence ID" value="KAJ8772387.1"/>
    <property type="molecule type" value="Genomic_DNA"/>
</dbReference>